<proteinExistence type="inferred from homology"/>
<dbReference type="HOGENOM" id="CLU_005316_7_0_9"/>
<comment type="similarity">
    <text evidence="1 7">Belongs to the class I-like SAM-binding methyltransferase superfamily. RsmB/NOP family.</text>
</comment>
<dbReference type="Pfam" id="PF17125">
    <property type="entry name" value="Methyltr_RsmF_N"/>
    <property type="match status" value="1"/>
</dbReference>
<dbReference type="InterPro" id="IPR001678">
    <property type="entry name" value="MeTrfase_RsmB-F_NOP2_dom"/>
</dbReference>
<dbReference type="InterPro" id="IPR018314">
    <property type="entry name" value="RsmB/NOL1/NOP2-like_CS"/>
</dbReference>
<dbReference type="InterPro" id="IPR031341">
    <property type="entry name" value="Methyltr_RsmF_N"/>
</dbReference>
<dbReference type="Gene3D" id="3.30.70.1170">
    <property type="entry name" value="Sun protein, domain 3"/>
    <property type="match status" value="1"/>
</dbReference>
<dbReference type="eggNOG" id="COG0144">
    <property type="taxonomic scope" value="Bacteria"/>
</dbReference>
<comment type="caution">
    <text evidence="9">The sequence shown here is derived from an EMBL/GenBank/DDBJ whole genome shotgun (WGS) entry which is preliminary data.</text>
</comment>
<keyword evidence="3 7" id="KW-0489">Methyltransferase</keyword>
<dbReference type="Proteomes" id="UP000014923">
    <property type="component" value="Unassembled WGS sequence"/>
</dbReference>
<evidence type="ECO:0000256" key="7">
    <source>
        <dbReference type="PROSITE-ProRule" id="PRU01023"/>
    </source>
</evidence>
<evidence type="ECO:0000256" key="5">
    <source>
        <dbReference type="ARBA" id="ARBA00022691"/>
    </source>
</evidence>
<comment type="caution">
    <text evidence="7">Lacks conserved residue(s) required for the propagation of feature annotation.</text>
</comment>
<dbReference type="PROSITE" id="PS01153">
    <property type="entry name" value="NOL1_NOP2_SUN"/>
    <property type="match status" value="1"/>
</dbReference>
<dbReference type="AlphaFoldDB" id="R7RR22"/>
<keyword evidence="10" id="KW-1185">Reference proteome</keyword>
<protein>
    <submittedName>
        <fullName evidence="9">312aa long hypothetical nucleolar protein</fullName>
    </submittedName>
</protein>
<evidence type="ECO:0000256" key="3">
    <source>
        <dbReference type="ARBA" id="ARBA00022603"/>
    </source>
</evidence>
<dbReference type="PROSITE" id="PS51686">
    <property type="entry name" value="SAM_MT_RSMB_NOP"/>
    <property type="match status" value="1"/>
</dbReference>
<name>R7RR22_9CLOT</name>
<dbReference type="PANTHER" id="PTHR22807:SF30">
    <property type="entry name" value="28S RRNA (CYTOSINE(4447)-C(5))-METHYLTRANSFERASE-RELATED"/>
    <property type="match status" value="1"/>
</dbReference>
<feature type="binding site" evidence="7">
    <location>
        <position position="192"/>
    </location>
    <ligand>
        <name>S-adenosyl-L-methionine</name>
        <dbReference type="ChEBI" id="CHEBI:59789"/>
    </ligand>
</feature>
<dbReference type="Pfam" id="PF01189">
    <property type="entry name" value="Methyltr_RsmB-F"/>
    <property type="match status" value="1"/>
</dbReference>
<feature type="active site" description="Nucleophile" evidence="7">
    <location>
        <position position="246"/>
    </location>
</feature>
<evidence type="ECO:0000256" key="2">
    <source>
        <dbReference type="ARBA" id="ARBA00022490"/>
    </source>
</evidence>
<organism evidence="9 10">
    <name type="scientific">Thermobrachium celere DSM 8682</name>
    <dbReference type="NCBI Taxonomy" id="941824"/>
    <lineage>
        <taxon>Bacteria</taxon>
        <taxon>Bacillati</taxon>
        <taxon>Bacillota</taxon>
        <taxon>Clostridia</taxon>
        <taxon>Eubacteriales</taxon>
        <taxon>Clostridiaceae</taxon>
        <taxon>Thermobrachium</taxon>
    </lineage>
</organism>
<dbReference type="SUPFAM" id="SSF53335">
    <property type="entry name" value="S-adenosyl-L-methionine-dependent methyltransferases"/>
    <property type="match status" value="1"/>
</dbReference>
<feature type="domain" description="SAM-dependent MTase RsmB/NOP-type" evidence="8">
    <location>
        <begin position="31"/>
        <end position="313"/>
    </location>
</feature>
<dbReference type="InterPro" id="IPR029063">
    <property type="entry name" value="SAM-dependent_MTases_sf"/>
</dbReference>
<dbReference type="GO" id="GO:0001510">
    <property type="term" value="P:RNA methylation"/>
    <property type="evidence" value="ECO:0007669"/>
    <property type="project" value="InterPro"/>
</dbReference>
<sequence length="313" mass="35955">MASISDVKRRLPGEFIEFIYEEFSAGTADKMLYSFMGDRYTTLRVNTIKYDINSLMEYFKKENIKFDRVPWYKDALIIKNADEKDLEKLDVYKNGYIYIQSLPSMIPPLVLDPKQGEKILDMTAAPGSKTTQMAAMMNNEGYILANELDKIRCERLKYNVELQGAKIVEVINGRGEQLGEKYKEEFDRVLLDAPCSGEGRFNINDVKSYRFWSVKEVNRLSNLQKKLLVSAFKALKKGGILVYSTCTLNKKENEEVVNWALNNLDLEIMDIDLKINGAIQAFSEGFNKSISKAIRVLPSKELEGFFVCKFKKK</sequence>
<accession>R7RR22</accession>
<dbReference type="NCBIfam" id="TIGR00446">
    <property type="entry name" value="nop2p"/>
    <property type="match status" value="1"/>
</dbReference>
<feature type="binding site" evidence="7">
    <location>
        <position position="147"/>
    </location>
    <ligand>
        <name>S-adenosyl-L-methionine</name>
        <dbReference type="ChEBI" id="CHEBI:59789"/>
    </ligand>
</feature>
<dbReference type="GO" id="GO:0003723">
    <property type="term" value="F:RNA binding"/>
    <property type="evidence" value="ECO:0007669"/>
    <property type="project" value="UniProtKB-UniRule"/>
</dbReference>
<evidence type="ECO:0000256" key="6">
    <source>
        <dbReference type="ARBA" id="ARBA00022884"/>
    </source>
</evidence>
<keyword evidence="5 7" id="KW-0949">S-adenosyl-L-methionine</keyword>
<dbReference type="InterPro" id="IPR023267">
    <property type="entry name" value="RCMT"/>
</dbReference>
<dbReference type="PRINTS" id="PR02008">
    <property type="entry name" value="RCMTFAMILY"/>
</dbReference>
<dbReference type="GO" id="GO:0008173">
    <property type="term" value="F:RNA methyltransferase activity"/>
    <property type="evidence" value="ECO:0007669"/>
    <property type="project" value="InterPro"/>
</dbReference>
<keyword evidence="6 7" id="KW-0694">RNA-binding</keyword>
<reference evidence="9" key="1">
    <citation type="submission" date="2013-03" db="EMBL/GenBank/DDBJ databases">
        <title>Draft genome sequence of the hydrogen-ethanol-producing anaerobic alkalithermophilic Caloramator celere.</title>
        <authorList>
            <person name="Ciranna A."/>
            <person name="Larjo A."/>
            <person name="Kivisto A."/>
            <person name="Santala V."/>
            <person name="Roos C."/>
            <person name="Karp M."/>
        </authorList>
    </citation>
    <scope>NUCLEOTIDE SEQUENCE [LARGE SCALE GENOMIC DNA]</scope>
    <source>
        <strain evidence="9">DSM 8682</strain>
    </source>
</reference>
<dbReference type="GO" id="GO:0006396">
    <property type="term" value="P:RNA processing"/>
    <property type="evidence" value="ECO:0007669"/>
    <property type="project" value="InterPro"/>
</dbReference>
<evidence type="ECO:0000259" key="8">
    <source>
        <dbReference type="PROSITE" id="PS51686"/>
    </source>
</evidence>
<evidence type="ECO:0000313" key="10">
    <source>
        <dbReference type="Proteomes" id="UP000014923"/>
    </source>
</evidence>
<dbReference type="Gene3D" id="3.40.50.150">
    <property type="entry name" value="Vaccinia Virus protein VP39"/>
    <property type="match status" value="1"/>
</dbReference>
<keyword evidence="4 7" id="KW-0808">Transferase</keyword>
<dbReference type="InterPro" id="IPR011023">
    <property type="entry name" value="Nop2p"/>
</dbReference>
<dbReference type="RefSeq" id="WP_018661292.1">
    <property type="nucleotide sequence ID" value="NZ_HF952018.1"/>
</dbReference>
<dbReference type="InterPro" id="IPR049560">
    <property type="entry name" value="MeTrfase_RsmB-F_NOP2_cat"/>
</dbReference>
<dbReference type="EMBL" id="CAVN010000090">
    <property type="protein sequence ID" value="CDF57801.1"/>
    <property type="molecule type" value="Genomic_DNA"/>
</dbReference>
<dbReference type="GO" id="GO:0008757">
    <property type="term" value="F:S-adenosylmethionine-dependent methyltransferase activity"/>
    <property type="evidence" value="ECO:0007669"/>
    <property type="project" value="InterPro"/>
</dbReference>
<evidence type="ECO:0000313" key="9">
    <source>
        <dbReference type="EMBL" id="CDF57801.1"/>
    </source>
</evidence>
<gene>
    <name evidence="9" type="ORF">TCEL_01715</name>
</gene>
<dbReference type="PANTHER" id="PTHR22807">
    <property type="entry name" value="NOP2 YEAST -RELATED NOL1/NOP2/FMU SUN DOMAIN-CONTAINING"/>
    <property type="match status" value="1"/>
</dbReference>
<keyword evidence="2" id="KW-0963">Cytoplasm</keyword>
<evidence type="ECO:0000256" key="1">
    <source>
        <dbReference type="ARBA" id="ARBA00007494"/>
    </source>
</evidence>
<dbReference type="CDD" id="cd02440">
    <property type="entry name" value="AdoMet_MTases"/>
    <property type="match status" value="1"/>
</dbReference>
<evidence type="ECO:0000256" key="4">
    <source>
        <dbReference type="ARBA" id="ARBA00022679"/>
    </source>
</evidence>